<dbReference type="Proteomes" id="UP001081283">
    <property type="component" value="Unassembled WGS sequence"/>
</dbReference>
<organism evidence="1 2">
    <name type="scientific">Hoeflea ulvae</name>
    <dbReference type="NCBI Taxonomy" id="2983764"/>
    <lineage>
        <taxon>Bacteria</taxon>
        <taxon>Pseudomonadati</taxon>
        <taxon>Pseudomonadota</taxon>
        <taxon>Alphaproteobacteria</taxon>
        <taxon>Hyphomicrobiales</taxon>
        <taxon>Rhizobiaceae</taxon>
        <taxon>Hoeflea</taxon>
    </lineage>
</organism>
<dbReference type="EMBL" id="JAOVZQ010000001">
    <property type="protein sequence ID" value="MCY0096116.1"/>
    <property type="molecule type" value="Genomic_DNA"/>
</dbReference>
<dbReference type="RefSeq" id="WP_267613962.1">
    <property type="nucleotide sequence ID" value="NZ_JAOVZQ010000001.1"/>
</dbReference>
<evidence type="ECO:0000313" key="1">
    <source>
        <dbReference type="EMBL" id="MCY0096116.1"/>
    </source>
</evidence>
<reference evidence="1" key="1">
    <citation type="submission" date="2022-10" db="EMBL/GenBank/DDBJ databases">
        <title>Hoeflea sp. J2-29, isolated from marine algae.</title>
        <authorList>
            <person name="Kristyanto S."/>
            <person name="Kim J.M."/>
            <person name="Jeon C.O."/>
        </authorList>
    </citation>
    <scope>NUCLEOTIDE SEQUENCE</scope>
    <source>
        <strain evidence="1">J2-29</strain>
    </source>
</reference>
<proteinExistence type="predicted"/>
<gene>
    <name evidence="1" type="ORF">OEG82_19155</name>
</gene>
<evidence type="ECO:0000313" key="2">
    <source>
        <dbReference type="Proteomes" id="UP001081283"/>
    </source>
</evidence>
<comment type="caution">
    <text evidence="1">The sequence shown here is derived from an EMBL/GenBank/DDBJ whole genome shotgun (WGS) entry which is preliminary data.</text>
</comment>
<name>A0ABT3YJP4_9HYPH</name>
<keyword evidence="2" id="KW-1185">Reference proteome</keyword>
<sequence>MDFLVEARAGVAGFGVDALLADARVGGCVLWERLVLAREVTDLARGGHGGVR</sequence>
<accession>A0ABT3YJP4</accession>
<protein>
    <submittedName>
        <fullName evidence="1">Uncharacterized protein</fullName>
    </submittedName>
</protein>